<dbReference type="AlphaFoldDB" id="A0A6N4SPE6"/>
<dbReference type="PANTHER" id="PTHR30250">
    <property type="entry name" value="PST FAMILY PREDICTED COLANIC ACID TRANSPORTER"/>
    <property type="match status" value="1"/>
</dbReference>
<feature type="transmembrane region" description="Helical" evidence="6">
    <location>
        <begin position="401"/>
        <end position="420"/>
    </location>
</feature>
<evidence type="ECO:0000256" key="5">
    <source>
        <dbReference type="ARBA" id="ARBA00023136"/>
    </source>
</evidence>
<comment type="subcellular location">
    <subcellularLocation>
        <location evidence="1">Cell membrane</location>
        <topology evidence="1">Multi-pass membrane protein</topology>
    </subcellularLocation>
</comment>
<evidence type="ECO:0000256" key="6">
    <source>
        <dbReference type="SAM" id="Phobius"/>
    </source>
</evidence>
<feature type="transmembrane region" description="Helical" evidence="6">
    <location>
        <begin position="341"/>
        <end position="359"/>
    </location>
</feature>
<accession>A0A6N4SPE6</accession>
<protein>
    <submittedName>
        <fullName evidence="7">Uncharacterized protein</fullName>
    </submittedName>
</protein>
<dbReference type="InterPro" id="IPR050833">
    <property type="entry name" value="Poly_Biosynth_Transport"/>
</dbReference>
<dbReference type="RefSeq" id="WP_011584277.1">
    <property type="nucleotide sequence ID" value="NC_008255.1"/>
</dbReference>
<feature type="transmembrane region" description="Helical" evidence="6">
    <location>
        <begin position="20"/>
        <end position="42"/>
    </location>
</feature>
<feature type="transmembrane region" description="Helical" evidence="6">
    <location>
        <begin position="123"/>
        <end position="147"/>
    </location>
</feature>
<dbReference type="KEGG" id="chu:CHU_0881"/>
<evidence type="ECO:0000256" key="1">
    <source>
        <dbReference type="ARBA" id="ARBA00004651"/>
    </source>
</evidence>
<keyword evidence="8" id="KW-1185">Reference proteome</keyword>
<evidence type="ECO:0000256" key="4">
    <source>
        <dbReference type="ARBA" id="ARBA00022989"/>
    </source>
</evidence>
<dbReference type="Proteomes" id="UP000001822">
    <property type="component" value="Chromosome"/>
</dbReference>
<feature type="transmembrane region" description="Helical" evidence="6">
    <location>
        <begin position="54"/>
        <end position="77"/>
    </location>
</feature>
<keyword evidence="2" id="KW-1003">Cell membrane</keyword>
<feature type="transmembrane region" description="Helical" evidence="6">
    <location>
        <begin position="300"/>
        <end position="321"/>
    </location>
</feature>
<evidence type="ECO:0000313" key="7">
    <source>
        <dbReference type="EMBL" id="ABG58162.1"/>
    </source>
</evidence>
<keyword evidence="5 6" id="KW-0472">Membrane</keyword>
<dbReference type="EMBL" id="CP000383">
    <property type="protein sequence ID" value="ABG58162.1"/>
    <property type="molecule type" value="Genomic_DNA"/>
</dbReference>
<dbReference type="GO" id="GO:0005886">
    <property type="term" value="C:plasma membrane"/>
    <property type="evidence" value="ECO:0007669"/>
    <property type="project" value="UniProtKB-SubCell"/>
</dbReference>
<feature type="transmembrane region" description="Helical" evidence="6">
    <location>
        <begin position="366"/>
        <end position="389"/>
    </location>
</feature>
<feature type="transmembrane region" description="Helical" evidence="6">
    <location>
        <begin position="268"/>
        <end position="288"/>
    </location>
</feature>
<evidence type="ECO:0000256" key="3">
    <source>
        <dbReference type="ARBA" id="ARBA00022692"/>
    </source>
</evidence>
<name>A0A6N4SPE6_CYTH3</name>
<sequence>MRSYLLKIYSNNKVQTVIHFGIGQGILQFLNLLVGFLLLRWLTKENFAQFSIVFGFQSMITTLVDLGISGAIIALVANRVNDKLVVGSYIKAARQYRSFLSLFVVPAIGIAFFYITVKYNWGYHIQFFFFLSLVVTIWSQANFVYYNSVLQMHKRMNESYRPQIVAAFGRLIILAALYFLQYINAACVILVNLATQIWNGFQFKRHTKDNIEEPEVVDAEVKRSLMKYIKPMLPSVIFFSVQSQISLFIISLFGNIDSVADVSALGRLSQIFIFLTTFNGVIITPYIARIDNKSLFIKRYIQITTGAIIIACFMIGVSLFFPKILLFIIGEKYYNLEKEMQLTIITTCIGYLTGVLWTIHSSARWIFVWASPLFIAVTLASQVLSVFIFDLSSTTGVIKMNLIGTVFALMVQLLICYFGFRKLKHNPIITL</sequence>
<reference evidence="7 8" key="1">
    <citation type="journal article" date="2007" name="Appl. Environ. Microbiol.">
        <title>Genome sequence of the cellulolytic gliding bacterium Cytophaga hutchinsonii.</title>
        <authorList>
            <person name="Xie G."/>
            <person name="Bruce D.C."/>
            <person name="Challacombe J.F."/>
            <person name="Chertkov O."/>
            <person name="Detter J.C."/>
            <person name="Gilna P."/>
            <person name="Han C.S."/>
            <person name="Lucas S."/>
            <person name="Misra M."/>
            <person name="Myers G.L."/>
            <person name="Richardson P."/>
            <person name="Tapia R."/>
            <person name="Thayer N."/>
            <person name="Thompson L.S."/>
            <person name="Brettin T.S."/>
            <person name="Henrissat B."/>
            <person name="Wilson D.B."/>
            <person name="McBride M.J."/>
        </authorList>
    </citation>
    <scope>NUCLEOTIDE SEQUENCE [LARGE SCALE GENOMIC DNA]</scope>
    <source>
        <strain evidence="8">ATCC 33406 / DSM 1761 / CIP 103989 / NBRC 15051 / NCIMB 9469 / D465</strain>
    </source>
</reference>
<proteinExistence type="predicted"/>
<dbReference type="OrthoDB" id="846354at2"/>
<gene>
    <name evidence="7" type="ordered locus">CHU_0881</name>
</gene>
<keyword evidence="4 6" id="KW-1133">Transmembrane helix</keyword>
<evidence type="ECO:0000256" key="2">
    <source>
        <dbReference type="ARBA" id="ARBA00022475"/>
    </source>
</evidence>
<dbReference type="PANTHER" id="PTHR30250:SF11">
    <property type="entry name" value="O-ANTIGEN TRANSPORTER-RELATED"/>
    <property type="match status" value="1"/>
</dbReference>
<organism evidence="7 8">
    <name type="scientific">Cytophaga hutchinsonii (strain ATCC 33406 / DSM 1761 / CIP 103989 / NBRC 15051 / NCIMB 9469 / D465)</name>
    <dbReference type="NCBI Taxonomy" id="269798"/>
    <lineage>
        <taxon>Bacteria</taxon>
        <taxon>Pseudomonadati</taxon>
        <taxon>Bacteroidota</taxon>
        <taxon>Cytophagia</taxon>
        <taxon>Cytophagales</taxon>
        <taxon>Cytophagaceae</taxon>
        <taxon>Cytophaga</taxon>
    </lineage>
</organism>
<feature type="transmembrane region" description="Helical" evidence="6">
    <location>
        <begin position="98"/>
        <end position="117"/>
    </location>
</feature>
<keyword evidence="3 6" id="KW-0812">Transmembrane</keyword>
<evidence type="ECO:0000313" key="8">
    <source>
        <dbReference type="Proteomes" id="UP000001822"/>
    </source>
</evidence>